<feature type="region of interest" description="Disordered" evidence="4">
    <location>
        <begin position="170"/>
        <end position="215"/>
    </location>
</feature>
<dbReference type="SMART" id="SM00360">
    <property type="entry name" value="RRM"/>
    <property type="match status" value="1"/>
</dbReference>
<evidence type="ECO:0000259" key="5">
    <source>
        <dbReference type="PROSITE" id="PS50102"/>
    </source>
</evidence>
<dbReference type="SUPFAM" id="SSF54928">
    <property type="entry name" value="RNA-binding domain, RBD"/>
    <property type="match status" value="1"/>
</dbReference>
<evidence type="ECO:0000256" key="3">
    <source>
        <dbReference type="SAM" id="Coils"/>
    </source>
</evidence>
<dbReference type="InterPro" id="IPR050886">
    <property type="entry name" value="RNA-binding_reg"/>
</dbReference>
<dbReference type="CDD" id="cd00590">
    <property type="entry name" value="RRM_SF"/>
    <property type="match status" value="1"/>
</dbReference>
<dbReference type="EMBL" id="LFYR01002228">
    <property type="protein sequence ID" value="KMZ55991.1"/>
    <property type="molecule type" value="Genomic_DNA"/>
</dbReference>
<dbReference type="STRING" id="29655.A0A0K9NGU1"/>
<dbReference type="OrthoDB" id="272703at2759"/>
<feature type="coiled-coil region" evidence="3">
    <location>
        <begin position="223"/>
        <end position="257"/>
    </location>
</feature>
<dbReference type="InterPro" id="IPR035979">
    <property type="entry name" value="RBD_domain_sf"/>
</dbReference>
<evidence type="ECO:0000256" key="2">
    <source>
        <dbReference type="PROSITE-ProRule" id="PRU00176"/>
    </source>
</evidence>
<dbReference type="Gene3D" id="3.30.70.330">
    <property type="match status" value="1"/>
</dbReference>
<evidence type="ECO:0000313" key="6">
    <source>
        <dbReference type="EMBL" id="KMZ55991.1"/>
    </source>
</evidence>
<evidence type="ECO:0000256" key="4">
    <source>
        <dbReference type="SAM" id="MobiDB-lite"/>
    </source>
</evidence>
<dbReference type="PROSITE" id="PS50102">
    <property type="entry name" value="RRM"/>
    <property type="match status" value="1"/>
</dbReference>
<keyword evidence="7" id="KW-1185">Reference proteome</keyword>
<gene>
    <name evidence="6" type="ORF">ZOSMA_9G00960</name>
</gene>
<feature type="compositionally biased region" description="Basic and acidic residues" evidence="4">
    <location>
        <begin position="91"/>
        <end position="133"/>
    </location>
</feature>
<dbReference type="GO" id="GO:0003729">
    <property type="term" value="F:mRNA binding"/>
    <property type="evidence" value="ECO:0000318"/>
    <property type="project" value="GO_Central"/>
</dbReference>
<accession>A0A0K9NGU1</accession>
<dbReference type="PANTHER" id="PTHR48024:SF56">
    <property type="entry name" value="HETEROGENEOUS NUCLEAR RIBONUCLEOPROTEIN A0"/>
    <property type="match status" value="1"/>
</dbReference>
<organism evidence="6 7">
    <name type="scientific">Zostera marina</name>
    <name type="common">Eelgrass</name>
    <dbReference type="NCBI Taxonomy" id="29655"/>
    <lineage>
        <taxon>Eukaryota</taxon>
        <taxon>Viridiplantae</taxon>
        <taxon>Streptophyta</taxon>
        <taxon>Embryophyta</taxon>
        <taxon>Tracheophyta</taxon>
        <taxon>Spermatophyta</taxon>
        <taxon>Magnoliopsida</taxon>
        <taxon>Liliopsida</taxon>
        <taxon>Zosteraceae</taxon>
        <taxon>Zostera</taxon>
    </lineage>
</organism>
<name>A0A0K9NGU1_ZOSMR</name>
<dbReference type="Pfam" id="PF00076">
    <property type="entry name" value="RRM_1"/>
    <property type="match status" value="1"/>
</dbReference>
<dbReference type="GO" id="GO:0016607">
    <property type="term" value="C:nuclear speck"/>
    <property type="evidence" value="ECO:0000318"/>
    <property type="project" value="GO_Central"/>
</dbReference>
<dbReference type="PANTHER" id="PTHR48024">
    <property type="entry name" value="GEO13361P1-RELATED"/>
    <property type="match status" value="1"/>
</dbReference>
<comment type="caution">
    <text evidence="6">The sequence shown here is derived from an EMBL/GenBank/DDBJ whole genome shotgun (WGS) entry which is preliminary data.</text>
</comment>
<keyword evidence="3" id="KW-0175">Coiled coil</keyword>
<keyword evidence="1 2" id="KW-0694">RNA-binding</keyword>
<dbReference type="InterPro" id="IPR012677">
    <property type="entry name" value="Nucleotide-bd_a/b_plait_sf"/>
</dbReference>
<protein>
    <recommendedName>
        <fullName evidence="5">RRM domain-containing protein</fullName>
    </recommendedName>
</protein>
<feature type="domain" description="RRM" evidence="5">
    <location>
        <begin position="7"/>
        <end position="84"/>
    </location>
</feature>
<feature type="compositionally biased region" description="Basic and acidic residues" evidence="4">
    <location>
        <begin position="170"/>
        <end position="188"/>
    </location>
</feature>
<reference evidence="7" key="1">
    <citation type="journal article" date="2016" name="Nature">
        <title>The genome of the seagrass Zostera marina reveals angiosperm adaptation to the sea.</title>
        <authorList>
            <person name="Olsen J.L."/>
            <person name="Rouze P."/>
            <person name="Verhelst B."/>
            <person name="Lin Y.-C."/>
            <person name="Bayer T."/>
            <person name="Collen J."/>
            <person name="Dattolo E."/>
            <person name="De Paoli E."/>
            <person name="Dittami S."/>
            <person name="Maumus F."/>
            <person name="Michel G."/>
            <person name="Kersting A."/>
            <person name="Lauritano C."/>
            <person name="Lohaus R."/>
            <person name="Toepel M."/>
            <person name="Tonon T."/>
            <person name="Vanneste K."/>
            <person name="Amirebrahimi M."/>
            <person name="Brakel J."/>
            <person name="Bostroem C."/>
            <person name="Chovatia M."/>
            <person name="Grimwood J."/>
            <person name="Jenkins J.W."/>
            <person name="Jueterbock A."/>
            <person name="Mraz A."/>
            <person name="Stam W.T."/>
            <person name="Tice H."/>
            <person name="Bornberg-Bauer E."/>
            <person name="Green P.J."/>
            <person name="Pearson G.A."/>
            <person name="Procaccini G."/>
            <person name="Duarte C.M."/>
            <person name="Schmutz J."/>
            <person name="Reusch T.B.H."/>
            <person name="Van de Peer Y."/>
        </authorList>
    </citation>
    <scope>NUCLEOTIDE SEQUENCE [LARGE SCALE GENOMIC DNA]</scope>
    <source>
        <strain evidence="7">cv. Finnish</strain>
    </source>
</reference>
<proteinExistence type="predicted"/>
<dbReference type="Proteomes" id="UP000036987">
    <property type="component" value="Unassembled WGS sequence"/>
</dbReference>
<evidence type="ECO:0000256" key="1">
    <source>
        <dbReference type="ARBA" id="ARBA00022884"/>
    </source>
</evidence>
<dbReference type="GO" id="GO:0000381">
    <property type="term" value="P:regulation of alternative mRNA splicing, via spliceosome"/>
    <property type="evidence" value="ECO:0000318"/>
    <property type="project" value="GO_Central"/>
</dbReference>
<feature type="compositionally biased region" description="Basic and acidic residues" evidence="4">
    <location>
        <begin position="199"/>
        <end position="208"/>
    </location>
</feature>
<dbReference type="AlphaFoldDB" id="A0A0K9NGU1"/>
<dbReference type="InterPro" id="IPR000504">
    <property type="entry name" value="RRM_dom"/>
</dbReference>
<sequence>MTIDDDSSIYVGGIPYDCTDEVLRHTFEIYGSVVDIKIINDHEIGGKCYGFVTFRNPRSAINAINEMNGRSLGGRVIRVNEVKTRGGRRQFSRENFRRNPGRENSWGRDRERDHSHDKDRYWDHNIDVSQDHDDEREEEYEQREYDRIRDRSLDRDRIHRDFDNMHWDHEEAKQSRDRDRSRDSDKDRRSMRHRGGSKFSDHPSREKSPNCSEELEDEILVELQKQLKKRDEFQKENDQLQEKLNDKEMHALELLKKSQKLEEALVIAKKISSRQKIQSLKLHKSFKQIQECTERLKSSELELQAMVDGMKFGLDHDVDGVCL</sequence>
<evidence type="ECO:0000313" key="7">
    <source>
        <dbReference type="Proteomes" id="UP000036987"/>
    </source>
</evidence>
<feature type="region of interest" description="Disordered" evidence="4">
    <location>
        <begin position="88"/>
        <end position="144"/>
    </location>
</feature>
<dbReference type="OMA" id="QHAISGM"/>